<dbReference type="Pfam" id="PF13449">
    <property type="entry name" value="Phytase-like"/>
    <property type="match status" value="1"/>
</dbReference>
<dbReference type="EMBL" id="CP014544">
    <property type="protein sequence ID" value="AMO67573.1"/>
    <property type="molecule type" value="Genomic_DNA"/>
</dbReference>
<evidence type="ECO:0000259" key="2">
    <source>
        <dbReference type="Pfam" id="PF13449"/>
    </source>
</evidence>
<feature type="domain" description="Phytase-like" evidence="2">
    <location>
        <begin position="45"/>
        <end position="246"/>
    </location>
</feature>
<proteinExistence type="predicted"/>
<accession>A0A127M2Y5</accession>
<feature type="chain" id="PRO_5007274954" description="Phytase-like domain-containing protein" evidence="1">
    <location>
        <begin position="32"/>
        <end position="308"/>
    </location>
</feature>
<dbReference type="SUPFAM" id="SSF75011">
    <property type="entry name" value="3-carboxy-cis,cis-mucoante lactonizing enzyme"/>
    <property type="match status" value="1"/>
</dbReference>
<dbReference type="Proteomes" id="UP000074119">
    <property type="component" value="Chromosome"/>
</dbReference>
<dbReference type="InterPro" id="IPR027372">
    <property type="entry name" value="Phytase-like_dom"/>
</dbReference>
<gene>
    <name evidence="3" type="ORF">AZF00_04360</name>
</gene>
<name>A0A127M2Y5_9GAMM</name>
<organism evidence="3 4">
    <name type="scientific">Zhongshania aliphaticivorans</name>
    <dbReference type="NCBI Taxonomy" id="1470434"/>
    <lineage>
        <taxon>Bacteria</taxon>
        <taxon>Pseudomonadati</taxon>
        <taxon>Pseudomonadota</taxon>
        <taxon>Gammaproteobacteria</taxon>
        <taxon>Cellvibrionales</taxon>
        <taxon>Spongiibacteraceae</taxon>
        <taxon>Zhongshania</taxon>
    </lineage>
</organism>
<feature type="signal peptide" evidence="1">
    <location>
        <begin position="1"/>
        <end position="31"/>
    </location>
</feature>
<dbReference type="STRING" id="1470434.AZF00_04360"/>
<evidence type="ECO:0000313" key="3">
    <source>
        <dbReference type="EMBL" id="AMO67573.1"/>
    </source>
</evidence>
<reference evidence="3 4" key="1">
    <citation type="submission" date="2015-12" db="EMBL/GenBank/DDBJ databases">
        <authorList>
            <person name="Shamseldin A."/>
            <person name="Moawad H."/>
            <person name="Abd El-Rahim W.M."/>
            <person name="Sadowsky M.J."/>
        </authorList>
    </citation>
    <scope>NUCLEOTIDE SEQUENCE [LARGE SCALE GENOMIC DNA]</scope>
    <source>
        <strain evidence="3 4">SM2</strain>
    </source>
</reference>
<sequence length="308" mass="34054">MSILRIRTFIGMLCTCIAVAAQLTFATTASAAPARHIEINSTLLTEMSGITASAHHNNRYWAHNDSGDRPRLVAFNEQGQHLTELRIKGASAFDWEDIDSFSDTTGSYLVLADIGDNMAFRPYTDVYVIAEPTVLKSPVMEASVQRHFMLINEDGPRDAEALAVDSAERFVYLLSKRDVHPRLYRFSLDALTEQPVPLNYLGEIRSIPSVDKHQAQGAGRITRFSPTAMAFSPNGDAAIIVTLGKTYYFPRKQNQSWLQVLNATPVVVNVKSLPQIEAGTFSRDGKRLLIGSEGVPAKMEILDRPTAK</sequence>
<dbReference type="RefSeq" id="WP_008246221.1">
    <property type="nucleotide sequence ID" value="NZ_CP014544.1"/>
</dbReference>
<evidence type="ECO:0000313" key="4">
    <source>
        <dbReference type="Proteomes" id="UP000074119"/>
    </source>
</evidence>
<keyword evidence="1" id="KW-0732">Signal</keyword>
<dbReference type="AlphaFoldDB" id="A0A127M2Y5"/>
<dbReference type="KEGG" id="zal:AZF00_04360"/>
<evidence type="ECO:0000256" key="1">
    <source>
        <dbReference type="SAM" id="SignalP"/>
    </source>
</evidence>
<protein>
    <recommendedName>
        <fullName evidence="2">Phytase-like domain-containing protein</fullName>
    </recommendedName>
</protein>